<feature type="region of interest" description="Disordered" evidence="6">
    <location>
        <begin position="321"/>
        <end position="376"/>
    </location>
</feature>
<dbReference type="EMBL" id="GIBP01003745">
    <property type="protein sequence ID" value="NDV32714.1"/>
    <property type="molecule type" value="Transcribed_RNA"/>
</dbReference>
<dbReference type="InterPro" id="IPR011009">
    <property type="entry name" value="Kinase-like_dom_sf"/>
</dbReference>
<accession>A0A6B2L6X7</accession>
<dbReference type="InterPro" id="IPR000719">
    <property type="entry name" value="Prot_kinase_dom"/>
</dbReference>
<dbReference type="GO" id="GO:0005524">
    <property type="term" value="F:ATP binding"/>
    <property type="evidence" value="ECO:0007669"/>
    <property type="project" value="UniProtKB-KW"/>
</dbReference>
<evidence type="ECO:0000256" key="2">
    <source>
        <dbReference type="ARBA" id="ARBA00022741"/>
    </source>
</evidence>
<evidence type="ECO:0000259" key="7">
    <source>
        <dbReference type="PROSITE" id="PS50011"/>
    </source>
</evidence>
<dbReference type="PROSITE" id="PS00108">
    <property type="entry name" value="PROTEIN_KINASE_ST"/>
    <property type="match status" value="1"/>
</dbReference>
<name>A0A6B2L6X7_9EUKA</name>
<organism evidence="8">
    <name type="scientific">Arcella intermedia</name>
    <dbReference type="NCBI Taxonomy" id="1963864"/>
    <lineage>
        <taxon>Eukaryota</taxon>
        <taxon>Amoebozoa</taxon>
        <taxon>Tubulinea</taxon>
        <taxon>Elardia</taxon>
        <taxon>Arcellinida</taxon>
        <taxon>Sphaerothecina</taxon>
        <taxon>Arcellidae</taxon>
        <taxon>Arcella</taxon>
    </lineage>
</organism>
<dbReference type="GO" id="GO:0005737">
    <property type="term" value="C:cytoplasm"/>
    <property type="evidence" value="ECO:0007669"/>
    <property type="project" value="TreeGrafter"/>
</dbReference>
<dbReference type="GO" id="GO:0004672">
    <property type="term" value="F:protein kinase activity"/>
    <property type="evidence" value="ECO:0007669"/>
    <property type="project" value="InterPro"/>
</dbReference>
<dbReference type="CDD" id="cd14014">
    <property type="entry name" value="STKc_PknB_like"/>
    <property type="match status" value="1"/>
</dbReference>
<dbReference type="Gene3D" id="1.10.510.10">
    <property type="entry name" value="Transferase(Phosphotransferase) domain 1"/>
    <property type="match status" value="1"/>
</dbReference>
<comment type="similarity">
    <text evidence="5">Belongs to the protein kinase superfamily. Ser/Thr protein kinase family. GCN2 subfamily.</text>
</comment>
<proteinExistence type="inferred from homology"/>
<feature type="domain" description="Protein kinase" evidence="7">
    <location>
        <begin position="24"/>
        <end position="286"/>
    </location>
</feature>
<dbReference type="InterPro" id="IPR050339">
    <property type="entry name" value="CC_SR_Kinase"/>
</dbReference>
<keyword evidence="4" id="KW-0067">ATP-binding</keyword>
<evidence type="ECO:0000256" key="1">
    <source>
        <dbReference type="ARBA" id="ARBA00022679"/>
    </source>
</evidence>
<keyword evidence="2" id="KW-0547">Nucleotide-binding</keyword>
<protein>
    <recommendedName>
        <fullName evidence="7">Protein kinase domain-containing protein</fullName>
    </recommendedName>
</protein>
<dbReference type="InterPro" id="IPR008271">
    <property type="entry name" value="Ser/Thr_kinase_AS"/>
</dbReference>
<evidence type="ECO:0000256" key="6">
    <source>
        <dbReference type="SAM" id="MobiDB-lite"/>
    </source>
</evidence>
<keyword evidence="3" id="KW-0418">Kinase</keyword>
<reference evidence="8" key="1">
    <citation type="journal article" date="2020" name="J. Eukaryot. Microbiol.">
        <title>De novo Sequencing, Assembly and Annotation of the Transcriptome for the Free-Living Testate Amoeba Arcella intermedia.</title>
        <authorList>
            <person name="Ribeiro G.M."/>
            <person name="Porfirio-Sousa A.L."/>
            <person name="Maurer-Alcala X.X."/>
            <person name="Katz L.A."/>
            <person name="Lahr D.J.G."/>
        </authorList>
    </citation>
    <scope>NUCLEOTIDE SEQUENCE</scope>
</reference>
<dbReference type="PROSITE" id="PS50011">
    <property type="entry name" value="PROTEIN_KINASE_DOM"/>
    <property type="match status" value="1"/>
</dbReference>
<dbReference type="GO" id="GO:0005634">
    <property type="term" value="C:nucleus"/>
    <property type="evidence" value="ECO:0007669"/>
    <property type="project" value="TreeGrafter"/>
</dbReference>
<evidence type="ECO:0000256" key="3">
    <source>
        <dbReference type="ARBA" id="ARBA00022777"/>
    </source>
</evidence>
<evidence type="ECO:0000256" key="5">
    <source>
        <dbReference type="ARBA" id="ARBA00037982"/>
    </source>
</evidence>
<dbReference type="Pfam" id="PF00069">
    <property type="entry name" value="Pkinase"/>
    <property type="match status" value="1"/>
</dbReference>
<dbReference type="AlphaFoldDB" id="A0A6B2L6X7"/>
<keyword evidence="1" id="KW-0808">Transferase</keyword>
<evidence type="ECO:0000256" key="4">
    <source>
        <dbReference type="ARBA" id="ARBA00022840"/>
    </source>
</evidence>
<evidence type="ECO:0000313" key="8">
    <source>
        <dbReference type="EMBL" id="NDV32714.1"/>
    </source>
</evidence>
<dbReference type="SUPFAM" id="SSF56112">
    <property type="entry name" value="Protein kinase-like (PK-like)"/>
    <property type="match status" value="1"/>
</dbReference>
<dbReference type="SMART" id="SM00220">
    <property type="entry name" value="S_TKc"/>
    <property type="match status" value="1"/>
</dbReference>
<dbReference type="PANTHER" id="PTHR11042">
    <property type="entry name" value="EUKARYOTIC TRANSLATION INITIATION FACTOR 2-ALPHA KINASE EIF2-ALPHA KINASE -RELATED"/>
    <property type="match status" value="1"/>
</dbReference>
<feature type="compositionally biased region" description="Polar residues" evidence="6">
    <location>
        <begin position="341"/>
        <end position="352"/>
    </location>
</feature>
<sequence length="376" mass="42649">MKSLPSDERRHQFSKVEEELSSRYSQFTPIVDTKTSIVYLAHDRHTNSRCIVKHLNESFIRSGERQRAALLEFKIASQLVHPNIVRYETYIHCGAFVYFQMEYCALGSLDTYIRNNPLRNNGSEKEEFWFLALDILLGLSYIHKKQFVHLDMKPANIFLVPKSSSPIPSAKIGDFGLSTSVGLSRHKYKKYKKGDGRYIAPELFDKAKPVTQLADIYSLGITFIEMAGDFIPSLALWEEILQKDGEIDAADYGISEHLSSLLSRMLRKDPDCRDNALSLFLFSEKLQSTAEQASISVEAFDESPQRETNANPLSPSIQIFSESDEENEQSDVKENSGGLVMSTSNSNSSCYKTPSEPAFSTRFQQNSDSVKKRLEF</sequence>